<evidence type="ECO:0000313" key="1">
    <source>
        <dbReference type="EMBL" id="TQM63732.1"/>
    </source>
</evidence>
<accession>A0A543HZH6</accession>
<comment type="caution">
    <text evidence="1">The sequence shown here is derived from an EMBL/GenBank/DDBJ whole genome shotgun (WGS) entry which is preliminary data.</text>
</comment>
<dbReference type="Pfam" id="PF14281">
    <property type="entry name" value="PDDEXK_4"/>
    <property type="match status" value="1"/>
</dbReference>
<dbReference type="AlphaFoldDB" id="A0A543HZH6"/>
<dbReference type="EMBL" id="VFPM01000001">
    <property type="protein sequence ID" value="TQM63732.1"/>
    <property type="molecule type" value="Genomic_DNA"/>
</dbReference>
<name>A0A543HZH6_9MICO</name>
<gene>
    <name evidence="1" type="ORF">FBY41_0078</name>
</gene>
<dbReference type="Proteomes" id="UP000316747">
    <property type="component" value="Unassembled WGS sequence"/>
</dbReference>
<reference evidence="1 2" key="1">
    <citation type="submission" date="2019-06" db="EMBL/GenBank/DDBJ databases">
        <title>Genome sequencing of plant associated microbes to promote plant fitness in Sorghum bicolor and Oryza sativa.</title>
        <authorList>
            <person name="Coleman-Derr D."/>
        </authorList>
    </citation>
    <scope>NUCLEOTIDE SEQUENCE [LARGE SCALE GENOMIC DNA]</scope>
    <source>
        <strain evidence="1 2">KV-663</strain>
    </source>
</reference>
<evidence type="ECO:0000313" key="2">
    <source>
        <dbReference type="Proteomes" id="UP000316747"/>
    </source>
</evidence>
<keyword evidence="2" id="KW-1185">Reference proteome</keyword>
<proteinExistence type="predicted"/>
<organism evidence="1 2">
    <name type="scientific">Humibacillus xanthopallidus</name>
    <dbReference type="NCBI Taxonomy" id="412689"/>
    <lineage>
        <taxon>Bacteria</taxon>
        <taxon>Bacillati</taxon>
        <taxon>Actinomycetota</taxon>
        <taxon>Actinomycetes</taxon>
        <taxon>Micrococcales</taxon>
        <taxon>Intrasporangiaceae</taxon>
        <taxon>Humibacillus</taxon>
    </lineage>
</organism>
<protein>
    <submittedName>
        <fullName evidence="1">PD-(D/E)XK nuclease superfamily protein</fullName>
    </submittedName>
</protein>
<sequence>MSDDLVTQLLPTLARSLEVEFNVFDVMHHGIHEKQISNAFRWLLEADGSHGLGEAFVGIFIAEVNRNLVGVEPLEPSGYWVRQEVNIAEESGGVDIADLVLESKSATLVIENYVTSDGHGHGYDEYLQYSRRHGRVGAVVMLCHGVDRSRLSNNWENAAVVTYRSVLERLREFVDVDRTYRLRFPEPYSFIDQMHRKFVKGSGRMEDRKLLDFVVAMCDTGEAARYAKNNIDQVAEQFASDLQEQARERFGEGRELLQRVKDRLKAFSREVLRRQLDAATSRNLVRRVAANYIGKWRWEVILDLEATDGTADNIQLIFGPSAWHTQLESAPDRIADPDYSRMFIWRHSTKEFRQSAVTLQEVLDGIDREDNRLRDEILELLGQRPLIP</sequence>
<dbReference type="RefSeq" id="WP_185748816.1">
    <property type="nucleotide sequence ID" value="NZ_VFPM01000001.1"/>
</dbReference>
<dbReference type="InterPro" id="IPR029470">
    <property type="entry name" value="PDDEXK_4"/>
</dbReference>